<dbReference type="Gene3D" id="3.40.50.150">
    <property type="entry name" value="Vaccinia Virus protein VP39"/>
    <property type="match status" value="1"/>
</dbReference>
<dbReference type="GO" id="GO:0008168">
    <property type="term" value="F:methyltransferase activity"/>
    <property type="evidence" value="ECO:0007669"/>
    <property type="project" value="UniProtKB-KW"/>
</dbReference>
<organism evidence="1 2">
    <name type="scientific">Sphingomonas lycopersici</name>
    <dbReference type="NCBI Taxonomy" id="2951807"/>
    <lineage>
        <taxon>Bacteria</taxon>
        <taxon>Pseudomonadati</taxon>
        <taxon>Pseudomonadota</taxon>
        <taxon>Alphaproteobacteria</taxon>
        <taxon>Sphingomonadales</taxon>
        <taxon>Sphingomonadaceae</taxon>
        <taxon>Sphingomonas</taxon>
    </lineage>
</organism>
<keyword evidence="2" id="KW-1185">Reference proteome</keyword>
<name>A0AA41ZAI0_9SPHN</name>
<dbReference type="AlphaFoldDB" id="A0AA41ZAI0"/>
<reference evidence="1" key="1">
    <citation type="submission" date="2022-06" db="EMBL/GenBank/DDBJ databases">
        <title>Sphingomonas sp. nov. isolated from rhizosphere soil of tomato.</title>
        <authorList>
            <person name="Dong H."/>
            <person name="Gao R."/>
        </authorList>
    </citation>
    <scope>NUCLEOTIDE SEQUENCE</scope>
    <source>
        <strain evidence="1">MMSM24</strain>
    </source>
</reference>
<gene>
    <name evidence="1" type="ORF">NEE01_14680</name>
</gene>
<dbReference type="SUPFAM" id="SSF53335">
    <property type="entry name" value="S-adenosyl-L-methionine-dependent methyltransferases"/>
    <property type="match status" value="1"/>
</dbReference>
<accession>A0AA41ZAI0</accession>
<dbReference type="GO" id="GO:0032259">
    <property type="term" value="P:methylation"/>
    <property type="evidence" value="ECO:0007669"/>
    <property type="project" value="UniProtKB-KW"/>
</dbReference>
<dbReference type="InterPro" id="IPR029063">
    <property type="entry name" value="SAM-dependent_MTases_sf"/>
</dbReference>
<dbReference type="EMBL" id="JANFAV010000010">
    <property type="protein sequence ID" value="MCW6536024.1"/>
    <property type="molecule type" value="Genomic_DNA"/>
</dbReference>
<keyword evidence="1" id="KW-0808">Transferase</keyword>
<evidence type="ECO:0000313" key="1">
    <source>
        <dbReference type="EMBL" id="MCW6536024.1"/>
    </source>
</evidence>
<keyword evidence="1" id="KW-0489">Methyltransferase</keyword>
<comment type="caution">
    <text evidence="1">The sequence shown here is derived from an EMBL/GenBank/DDBJ whole genome shotgun (WGS) entry which is preliminary data.</text>
</comment>
<protein>
    <submittedName>
        <fullName evidence="1">SAM-dependent methyltransferase</fullName>
    </submittedName>
</protein>
<dbReference type="Proteomes" id="UP001165565">
    <property type="component" value="Unassembled WGS sequence"/>
</dbReference>
<dbReference type="RefSeq" id="WP_265269449.1">
    <property type="nucleotide sequence ID" value="NZ_JANFAV010000010.1"/>
</dbReference>
<evidence type="ECO:0000313" key="2">
    <source>
        <dbReference type="Proteomes" id="UP001165565"/>
    </source>
</evidence>
<proteinExistence type="predicted"/>
<sequence>MHYAYTIPASVVQPLLTSHATMICSVRAPAAKEDRRWPVIARKLAALRARGRRSIRLVDANCGDGELLIVAAQYARTLGFVAIEAHGVDSNAALIAHAQAAACFINDPAIGFDFTLGDAQAALRDEAAFPADIVLYAEQATGGEAMTTQAHAAGHLVLRAGRPLPKRLAA</sequence>